<dbReference type="PANTHER" id="PTHR42736:SF1">
    <property type="entry name" value="PROTEIN-GLUTAMINE GAMMA-GLUTAMYLTRANSFERASE"/>
    <property type="match status" value="1"/>
</dbReference>
<dbReference type="PANTHER" id="PTHR42736">
    <property type="entry name" value="PROTEIN-GLUTAMINE GAMMA-GLUTAMYLTRANSFERASE"/>
    <property type="match status" value="1"/>
</dbReference>
<dbReference type="AlphaFoldDB" id="A0A3B0UQF1"/>
<keyword evidence="1" id="KW-0472">Membrane</keyword>
<evidence type="ECO:0000259" key="2">
    <source>
        <dbReference type="SMART" id="SM00460"/>
    </source>
</evidence>
<proteinExistence type="predicted"/>
<dbReference type="SUPFAM" id="SSF54001">
    <property type="entry name" value="Cysteine proteinases"/>
    <property type="match status" value="1"/>
</dbReference>
<feature type="transmembrane region" description="Helical" evidence="1">
    <location>
        <begin position="163"/>
        <end position="179"/>
    </location>
</feature>
<keyword evidence="1" id="KW-0812">Transmembrane</keyword>
<feature type="transmembrane region" description="Helical" evidence="1">
    <location>
        <begin position="68"/>
        <end position="90"/>
    </location>
</feature>
<name>A0A3B0UQF1_9ZZZZ</name>
<feature type="transmembrane region" description="Helical" evidence="1">
    <location>
        <begin position="135"/>
        <end position="156"/>
    </location>
</feature>
<sequence length="759" mass="83627">MRGIWVGLKRVRPREGWLPLLLLLAVVTGLVTAVLDATWVPEDGVVIWAAVGGVLLGSVLAKRPLSALPAWILLVIYGSLIPGIVLANLWPSLRQLTGGWQPLRQFWLQNGALFLDRVGSWITAVSSGGSSQETVVFALGLGIITFLLIAFASWQLFRHARPFTGLLPVGLGLAFNGYFSGIDIWWMALFIGLAALLTAVMHIITLEAEWDEKQVDYSDEVRLDLFMTASVIAIFLLIVAMVLPSFSVRRLVAAFQEQPAVQQAGTALERAFGGVESSGGSQPAGQDGIGGRGVLPRDYLLGDAPELYETVVMTAVVQSEANMGGIHWRALSYDVYTGRGWALSEERTEQRPANTAYPLPSLAATATVSQTVFWLQDGRLVRYSLGQPTQFNQETEAIWRGQTDLVRVQGEVSPYTVQSQFSVASPQMLRETAVANIDPTILARYTPLPENIPQRVHNLAQEVAGQMDNPYDQAIALEQFLRQYPYSLSIEGPPPDSDPVDYFLFELQVGYCDYYASSMVVMARSLGLPARLGIGFLAQPADANGVQTIQQINGHSWAEIYFDGYGWIEFEPTAAFASPHAVQNEATADQIGTSAEAAPFPEEELPPLPPVEVKRPFPWNRLPILAVAATLIGWFYWRNRRPAGQDVVVWSYGRLQKSGSRLGLPPTHSLTPQEYAAALQGKLAGYGRFAWLSKLIQQLQPNVAQLTALYSQQVYAKNASSGEVTAKRIWDGMKRPLWLLRIVRHFKMPSGYQRSDSQK</sequence>
<organism evidence="3">
    <name type="scientific">hydrothermal vent metagenome</name>
    <dbReference type="NCBI Taxonomy" id="652676"/>
    <lineage>
        <taxon>unclassified sequences</taxon>
        <taxon>metagenomes</taxon>
        <taxon>ecological metagenomes</taxon>
    </lineage>
</organism>
<feature type="transmembrane region" description="Helical" evidence="1">
    <location>
        <begin position="225"/>
        <end position="246"/>
    </location>
</feature>
<dbReference type="Gene3D" id="3.10.620.30">
    <property type="match status" value="1"/>
</dbReference>
<protein>
    <submittedName>
        <fullName evidence="3">FIG001454: Transglutaminase-like enzymes, putative cysteine proteases</fullName>
    </submittedName>
</protein>
<feature type="domain" description="Transglutaminase-like" evidence="2">
    <location>
        <begin position="504"/>
        <end position="574"/>
    </location>
</feature>
<dbReference type="InterPro" id="IPR038765">
    <property type="entry name" value="Papain-like_cys_pep_sf"/>
</dbReference>
<keyword evidence="1" id="KW-1133">Transmembrane helix</keyword>
<keyword evidence="3" id="KW-0378">Hydrolase</keyword>
<evidence type="ECO:0000313" key="3">
    <source>
        <dbReference type="EMBL" id="VAW30493.1"/>
    </source>
</evidence>
<feature type="transmembrane region" description="Helical" evidence="1">
    <location>
        <begin position="45"/>
        <end position="61"/>
    </location>
</feature>
<keyword evidence="3" id="KW-0645">Protease</keyword>
<reference evidence="3" key="1">
    <citation type="submission" date="2018-06" db="EMBL/GenBank/DDBJ databases">
        <authorList>
            <person name="Zhirakovskaya E."/>
        </authorList>
    </citation>
    <scope>NUCLEOTIDE SEQUENCE</scope>
</reference>
<accession>A0A3B0UQF1</accession>
<feature type="transmembrane region" description="Helical" evidence="1">
    <location>
        <begin position="20"/>
        <end position="39"/>
    </location>
</feature>
<dbReference type="GO" id="GO:0008233">
    <property type="term" value="F:peptidase activity"/>
    <property type="evidence" value="ECO:0007669"/>
    <property type="project" value="UniProtKB-KW"/>
</dbReference>
<feature type="transmembrane region" description="Helical" evidence="1">
    <location>
        <begin position="185"/>
        <end position="204"/>
    </location>
</feature>
<evidence type="ECO:0000256" key="1">
    <source>
        <dbReference type="SAM" id="Phobius"/>
    </source>
</evidence>
<gene>
    <name evidence="3" type="ORF">MNBD_CHLOROFLEXI01-4787</name>
</gene>
<dbReference type="GO" id="GO:0006508">
    <property type="term" value="P:proteolysis"/>
    <property type="evidence" value="ECO:0007669"/>
    <property type="project" value="UniProtKB-KW"/>
</dbReference>
<dbReference type="Pfam" id="PF01841">
    <property type="entry name" value="Transglut_core"/>
    <property type="match status" value="1"/>
</dbReference>
<dbReference type="EMBL" id="UOEU01000055">
    <property type="protein sequence ID" value="VAW30493.1"/>
    <property type="molecule type" value="Genomic_DNA"/>
</dbReference>
<dbReference type="InterPro" id="IPR052901">
    <property type="entry name" value="Bact_TGase-like"/>
</dbReference>
<dbReference type="InterPro" id="IPR002931">
    <property type="entry name" value="Transglutaminase-like"/>
</dbReference>
<dbReference type="SMART" id="SM00460">
    <property type="entry name" value="TGc"/>
    <property type="match status" value="1"/>
</dbReference>